<comment type="caution">
    <text evidence="1">The sequence shown here is derived from an EMBL/GenBank/DDBJ whole genome shotgun (WGS) entry which is preliminary data.</text>
</comment>
<evidence type="ECO:0000313" key="1">
    <source>
        <dbReference type="EMBL" id="RAK63561.1"/>
    </source>
</evidence>
<name>A0A328BAS1_9BACT</name>
<proteinExistence type="predicted"/>
<dbReference type="OrthoDB" id="884666at2"/>
<dbReference type="RefSeq" id="WP_111480223.1">
    <property type="nucleotide sequence ID" value="NZ_QHKM01000009.1"/>
</dbReference>
<organism evidence="1 2">
    <name type="scientific">Hymenobacter edaphi</name>
    <dbReference type="NCBI Taxonomy" id="2211146"/>
    <lineage>
        <taxon>Bacteria</taxon>
        <taxon>Pseudomonadati</taxon>
        <taxon>Bacteroidota</taxon>
        <taxon>Cytophagia</taxon>
        <taxon>Cytophagales</taxon>
        <taxon>Hymenobacteraceae</taxon>
        <taxon>Hymenobacter</taxon>
    </lineage>
</organism>
<reference evidence="2" key="1">
    <citation type="submission" date="2018-05" db="EMBL/GenBank/DDBJ databases">
        <authorList>
            <person name="Nie L."/>
        </authorList>
    </citation>
    <scope>NUCLEOTIDE SEQUENCE [LARGE SCALE GENOMIC DNA]</scope>
    <source>
        <strain evidence="2">NL</strain>
    </source>
</reference>
<sequence length="139" mass="15128">MATPRKAPRYTAAEQQVEAPAAALPAAPVEAPADTTEAALCPCCGELLAWHEQPCPLPGAAAEAAPAAGTVIMRAAAVTYAYDLGQPVQPETQNRAYAVIWRGQLKERHPDTGWIHRVNVYRLNDGYWDCYREEELQVA</sequence>
<protein>
    <submittedName>
        <fullName evidence="1">Uncharacterized protein</fullName>
    </submittedName>
</protein>
<dbReference type="EMBL" id="QHKM01000009">
    <property type="protein sequence ID" value="RAK63561.1"/>
    <property type="molecule type" value="Genomic_DNA"/>
</dbReference>
<gene>
    <name evidence="1" type="ORF">DLM85_21410</name>
</gene>
<accession>A0A328BAS1</accession>
<evidence type="ECO:0000313" key="2">
    <source>
        <dbReference type="Proteomes" id="UP000248553"/>
    </source>
</evidence>
<dbReference type="Proteomes" id="UP000248553">
    <property type="component" value="Unassembled WGS sequence"/>
</dbReference>
<dbReference type="AlphaFoldDB" id="A0A328BAS1"/>
<keyword evidence="2" id="KW-1185">Reference proteome</keyword>